<organism evidence="11 12">
    <name type="scientific">Pygocentrus nattereri</name>
    <name type="common">Red-bellied piranha</name>
    <dbReference type="NCBI Taxonomy" id="42514"/>
    <lineage>
        <taxon>Eukaryota</taxon>
        <taxon>Metazoa</taxon>
        <taxon>Chordata</taxon>
        <taxon>Craniata</taxon>
        <taxon>Vertebrata</taxon>
        <taxon>Euteleostomi</taxon>
        <taxon>Actinopterygii</taxon>
        <taxon>Neopterygii</taxon>
        <taxon>Teleostei</taxon>
        <taxon>Ostariophysi</taxon>
        <taxon>Characiformes</taxon>
        <taxon>Characoidei</taxon>
        <taxon>Pygocentrus</taxon>
    </lineage>
</organism>
<comment type="subunit">
    <text evidence="7">Interacts with calmodulin, in the presence of calcium.</text>
</comment>
<proteinExistence type="inferred from homology"/>
<keyword evidence="12" id="KW-1185">Reference proteome</keyword>
<evidence type="ECO:0000256" key="7">
    <source>
        <dbReference type="ARBA" id="ARBA00038588"/>
    </source>
</evidence>
<accession>A0AAR2KK30</accession>
<evidence type="ECO:0000256" key="5">
    <source>
        <dbReference type="ARBA" id="ARBA00023136"/>
    </source>
</evidence>
<protein>
    <recommendedName>
        <fullName evidence="8">CaM kinase-like vesicle-associated protein</fullName>
    </recommendedName>
</protein>
<dbReference type="FunFam" id="1.10.510.10:FF:000188">
    <property type="entry name" value="CaM kinase-like vesicle-associated, like"/>
    <property type="match status" value="1"/>
</dbReference>
<evidence type="ECO:0000313" key="11">
    <source>
        <dbReference type="Ensembl" id="ENSPNAP00000064640.1"/>
    </source>
</evidence>
<comment type="function">
    <text evidence="9">Does not appear to have detectable kinase activity.</text>
</comment>
<evidence type="ECO:0000256" key="3">
    <source>
        <dbReference type="ARBA" id="ARBA00006692"/>
    </source>
</evidence>
<comment type="cofactor">
    <cofactor evidence="1">
        <name>Ca(2+)</name>
        <dbReference type="ChEBI" id="CHEBI:29108"/>
    </cofactor>
</comment>
<evidence type="ECO:0000259" key="10">
    <source>
        <dbReference type="PROSITE" id="PS50011"/>
    </source>
</evidence>
<dbReference type="AlphaFoldDB" id="A0AAR2KK30"/>
<comment type="subcellular location">
    <subcellularLocation>
        <location evidence="2">Cytoplasmic vesicle membrane</location>
        <topology evidence="2">Peripheral membrane protein</topology>
    </subcellularLocation>
</comment>
<dbReference type="Pfam" id="PF00069">
    <property type="entry name" value="Pkinase"/>
    <property type="match status" value="1"/>
</dbReference>
<dbReference type="PANTHER" id="PTHR24347">
    <property type="entry name" value="SERINE/THREONINE-PROTEIN KINASE"/>
    <property type="match status" value="1"/>
</dbReference>
<dbReference type="InterPro" id="IPR011009">
    <property type="entry name" value="Kinase-like_dom_sf"/>
</dbReference>
<keyword evidence="4" id="KW-0112">Calmodulin-binding</keyword>
<sequence>MPFGCLALRDGRTYHSLSDVTDKYEIGQVLKAKEFCELCLVKERQTDKVYACKKFLKKDGRKVRKAAKNEIMILKMVNHPNILKLIDAFETRKEFYIIQELATGGDVFDWILDQGNYTERDAANVIRQVLEAVAYLHSLNIVHRNLKLENLMYYTENNHNKVVLRDFYLSRFENGSITEPCGTPEYLAPEVVARHRYGRPVDCWAVGVIMYMLLSGNPPFYDETEEENTDMHNRIIFCRIVAGDFEFDSPYWDDISPAAKELVCRLMEVDQMLRITAQDALWHEWIAGNGASEKNLKDGVCAQFEKNFAKAKWRVRRVCTLKNQLLYLLLLSISGKPITPGTTHTVLDRVLLSPPLSQTKLQTKVSSKCHMYVCMKSYCMSVYLCVHRIRVSVGQRERQSDRGRQTEKRGSFYHYMIDCVPDPLVQFTSCFNQISSTFINYTYIKSKPFLH</sequence>
<dbReference type="Ensembl" id="ENSPNAT00000084289.1">
    <property type="protein sequence ID" value="ENSPNAP00000064640.1"/>
    <property type="gene ID" value="ENSPNAG00000037806.1"/>
</dbReference>
<evidence type="ECO:0000256" key="8">
    <source>
        <dbReference type="ARBA" id="ARBA00039200"/>
    </source>
</evidence>
<dbReference type="GO" id="GO:0045202">
    <property type="term" value="C:synapse"/>
    <property type="evidence" value="ECO:0007669"/>
    <property type="project" value="UniProtKB-ARBA"/>
</dbReference>
<name>A0AAR2KK30_PYGNA</name>
<comment type="similarity">
    <text evidence="3">Belongs to the protein kinase superfamily. CAMK Ser/Thr protein kinase family.</text>
</comment>
<reference evidence="11" key="2">
    <citation type="submission" date="2025-08" db="UniProtKB">
        <authorList>
            <consortium name="Ensembl"/>
        </authorList>
    </citation>
    <scope>IDENTIFICATION</scope>
</reference>
<reference evidence="11 12" key="1">
    <citation type="submission" date="2020-10" db="EMBL/GenBank/DDBJ databases">
        <title>Pygocentrus nattereri (red-bellied piranha) genome, fPygNat1, primary haplotype.</title>
        <authorList>
            <person name="Myers G."/>
            <person name="Meyer A."/>
            <person name="Karagic N."/>
            <person name="Pippel M."/>
            <person name="Winkler S."/>
            <person name="Tracey A."/>
            <person name="Wood J."/>
            <person name="Formenti G."/>
            <person name="Howe K."/>
            <person name="Fedrigo O."/>
            <person name="Jarvis E.D."/>
        </authorList>
    </citation>
    <scope>NUCLEOTIDE SEQUENCE [LARGE SCALE GENOMIC DNA]</scope>
</reference>
<evidence type="ECO:0000313" key="12">
    <source>
        <dbReference type="Proteomes" id="UP001501920"/>
    </source>
</evidence>
<dbReference type="FunFam" id="3.30.200.20:FF:000155">
    <property type="entry name" value="CaM kinase-like vesicle-associated, like"/>
    <property type="match status" value="1"/>
</dbReference>
<evidence type="ECO:0000256" key="9">
    <source>
        <dbReference type="ARBA" id="ARBA00055881"/>
    </source>
</evidence>
<evidence type="ECO:0000256" key="1">
    <source>
        <dbReference type="ARBA" id="ARBA00001913"/>
    </source>
</evidence>
<dbReference type="GO" id="GO:0005524">
    <property type="term" value="F:ATP binding"/>
    <property type="evidence" value="ECO:0007669"/>
    <property type="project" value="InterPro"/>
</dbReference>
<dbReference type="GO" id="GO:0030659">
    <property type="term" value="C:cytoplasmic vesicle membrane"/>
    <property type="evidence" value="ECO:0007669"/>
    <property type="project" value="UniProtKB-SubCell"/>
</dbReference>
<dbReference type="GO" id="GO:0004672">
    <property type="term" value="F:protein kinase activity"/>
    <property type="evidence" value="ECO:0007669"/>
    <property type="project" value="InterPro"/>
</dbReference>
<feature type="domain" description="Protein kinase" evidence="10">
    <location>
        <begin position="24"/>
        <end position="286"/>
    </location>
</feature>
<evidence type="ECO:0000256" key="6">
    <source>
        <dbReference type="ARBA" id="ARBA00023329"/>
    </source>
</evidence>
<dbReference type="Proteomes" id="UP001501920">
    <property type="component" value="Chromosome 9"/>
</dbReference>
<dbReference type="InterPro" id="IPR000719">
    <property type="entry name" value="Prot_kinase_dom"/>
</dbReference>
<evidence type="ECO:0000256" key="2">
    <source>
        <dbReference type="ARBA" id="ARBA00004284"/>
    </source>
</evidence>
<dbReference type="SUPFAM" id="SSF56112">
    <property type="entry name" value="Protein kinase-like (PK-like)"/>
    <property type="match status" value="1"/>
</dbReference>
<dbReference type="PROSITE" id="PS50011">
    <property type="entry name" value="PROTEIN_KINASE_DOM"/>
    <property type="match status" value="1"/>
</dbReference>
<dbReference type="GeneTree" id="ENSGT00940000165541"/>
<dbReference type="GO" id="GO:0005516">
    <property type="term" value="F:calmodulin binding"/>
    <property type="evidence" value="ECO:0007669"/>
    <property type="project" value="UniProtKB-KW"/>
</dbReference>
<keyword evidence="6" id="KW-0968">Cytoplasmic vesicle</keyword>
<dbReference type="Gene3D" id="1.10.510.10">
    <property type="entry name" value="Transferase(Phosphotransferase) domain 1"/>
    <property type="match status" value="1"/>
</dbReference>
<evidence type="ECO:0000256" key="4">
    <source>
        <dbReference type="ARBA" id="ARBA00022860"/>
    </source>
</evidence>
<dbReference type="Gene3D" id="3.30.200.20">
    <property type="entry name" value="Phosphorylase Kinase, domain 1"/>
    <property type="match status" value="1"/>
</dbReference>
<keyword evidence="5" id="KW-0472">Membrane</keyword>
<reference evidence="11" key="3">
    <citation type="submission" date="2025-09" db="UniProtKB">
        <authorList>
            <consortium name="Ensembl"/>
        </authorList>
    </citation>
    <scope>IDENTIFICATION</scope>
</reference>